<dbReference type="InterPro" id="IPR036641">
    <property type="entry name" value="HPT_dom_sf"/>
</dbReference>
<dbReference type="OrthoDB" id="1441381at2"/>
<proteinExistence type="predicted"/>
<feature type="modified residue" description="Phosphohistidine" evidence="1">
    <location>
        <position position="56"/>
    </location>
</feature>
<organism evidence="3 4">
    <name type="scientific">Maribacter algarum</name>
    <name type="common">ex Zhang et al. 2020</name>
    <dbReference type="NCBI Taxonomy" id="2578118"/>
    <lineage>
        <taxon>Bacteria</taxon>
        <taxon>Pseudomonadati</taxon>
        <taxon>Bacteroidota</taxon>
        <taxon>Flavobacteriia</taxon>
        <taxon>Flavobacteriales</taxon>
        <taxon>Flavobacteriaceae</taxon>
        <taxon>Maribacter</taxon>
    </lineage>
</organism>
<keyword evidence="1" id="KW-0597">Phosphoprotein</keyword>
<reference evidence="3 4" key="1">
    <citation type="submission" date="2019-05" db="EMBL/GenBank/DDBJ databases">
        <authorList>
            <person name="Zhang J.-Y."/>
            <person name="Feg X."/>
            <person name="Du Z.-J."/>
        </authorList>
    </citation>
    <scope>NUCLEOTIDE SEQUENCE [LARGE SCALE GENOMIC DNA]</scope>
    <source>
        <strain evidence="3 4">RZ26</strain>
    </source>
</reference>
<dbReference type="PROSITE" id="PS50894">
    <property type="entry name" value="HPT"/>
    <property type="match status" value="1"/>
</dbReference>
<feature type="domain" description="HPt" evidence="2">
    <location>
        <begin position="17"/>
        <end position="106"/>
    </location>
</feature>
<evidence type="ECO:0000313" key="4">
    <source>
        <dbReference type="Proteomes" id="UP000310314"/>
    </source>
</evidence>
<gene>
    <name evidence="3" type="ORF">FEE95_09120</name>
</gene>
<keyword evidence="4" id="KW-1185">Reference proteome</keyword>
<evidence type="ECO:0000313" key="3">
    <source>
        <dbReference type="EMBL" id="TMM56655.1"/>
    </source>
</evidence>
<dbReference type="Proteomes" id="UP000310314">
    <property type="component" value="Unassembled WGS sequence"/>
</dbReference>
<dbReference type="RefSeq" id="WP_138657639.1">
    <property type="nucleotide sequence ID" value="NZ_VATY01000002.1"/>
</dbReference>
<dbReference type="GO" id="GO:0000160">
    <property type="term" value="P:phosphorelay signal transduction system"/>
    <property type="evidence" value="ECO:0007669"/>
    <property type="project" value="InterPro"/>
</dbReference>
<accession>A0A5S3QGJ2</accession>
<dbReference type="AlphaFoldDB" id="A0A5S3QGJ2"/>
<name>A0A5S3QGJ2_9FLAO</name>
<dbReference type="SUPFAM" id="SSF47226">
    <property type="entry name" value="Histidine-containing phosphotransfer domain, HPT domain"/>
    <property type="match status" value="1"/>
</dbReference>
<protein>
    <submittedName>
        <fullName evidence="3">Hpt domain-containing protein</fullName>
    </submittedName>
</protein>
<sequence>MQEYPNLKYIKELSGDDAAFEQKFITILKEEFPLEREAYHDHIEKNDFQMAAEIVHKLKHKFNILSLSNAYKLAVVYEEELRAGNTDRDDNLRTILNQIKDYLNTL</sequence>
<dbReference type="EMBL" id="VATY01000002">
    <property type="protein sequence ID" value="TMM56655.1"/>
    <property type="molecule type" value="Genomic_DNA"/>
</dbReference>
<comment type="caution">
    <text evidence="3">The sequence shown here is derived from an EMBL/GenBank/DDBJ whole genome shotgun (WGS) entry which is preliminary data.</text>
</comment>
<dbReference type="GO" id="GO:0004672">
    <property type="term" value="F:protein kinase activity"/>
    <property type="evidence" value="ECO:0007669"/>
    <property type="project" value="UniProtKB-ARBA"/>
</dbReference>
<evidence type="ECO:0000259" key="2">
    <source>
        <dbReference type="PROSITE" id="PS50894"/>
    </source>
</evidence>
<dbReference type="Gene3D" id="1.20.120.160">
    <property type="entry name" value="HPT domain"/>
    <property type="match status" value="1"/>
</dbReference>
<dbReference type="InterPro" id="IPR008207">
    <property type="entry name" value="Sig_transdc_His_kin_Hpt_dom"/>
</dbReference>
<evidence type="ECO:0000256" key="1">
    <source>
        <dbReference type="PROSITE-ProRule" id="PRU00110"/>
    </source>
</evidence>